<evidence type="ECO:0000256" key="2">
    <source>
        <dbReference type="PROSITE-ProRule" id="PRU00473"/>
    </source>
</evidence>
<dbReference type="InterPro" id="IPR036737">
    <property type="entry name" value="OmpA-like_sf"/>
</dbReference>
<dbReference type="Pfam" id="PF00691">
    <property type="entry name" value="OmpA"/>
    <property type="match status" value="1"/>
</dbReference>
<dbReference type="PROSITE" id="PS51123">
    <property type="entry name" value="OMPA_2"/>
    <property type="match status" value="1"/>
</dbReference>
<organism evidence="5 6">
    <name type="scientific">Thalassovita gelatinovora</name>
    <name type="common">Thalassobius gelatinovorus</name>
    <dbReference type="NCBI Taxonomy" id="53501"/>
    <lineage>
        <taxon>Bacteria</taxon>
        <taxon>Pseudomonadati</taxon>
        <taxon>Pseudomonadota</taxon>
        <taxon>Alphaproteobacteria</taxon>
        <taxon>Rhodobacterales</taxon>
        <taxon>Roseobacteraceae</taxon>
        <taxon>Thalassovita</taxon>
    </lineage>
</organism>
<keyword evidence="6" id="KW-1185">Reference proteome</keyword>
<keyword evidence="1 3" id="KW-0732">Signal</keyword>
<feature type="chain" id="PRO_5006062928" evidence="3">
    <location>
        <begin position="24"/>
        <end position="519"/>
    </location>
</feature>
<dbReference type="STRING" id="53501.SAMN04488043_102109"/>
<protein>
    <submittedName>
        <fullName evidence="5">Putative outer membrane lipoprotein</fullName>
    </submittedName>
</protein>
<dbReference type="SUPFAM" id="SSF103088">
    <property type="entry name" value="OmpA-like"/>
    <property type="match status" value="1"/>
</dbReference>
<dbReference type="OrthoDB" id="9790048at2"/>
<dbReference type="InterPro" id="IPR050811">
    <property type="entry name" value="Phosphate_ABC_transporter"/>
</dbReference>
<dbReference type="CDD" id="cd07185">
    <property type="entry name" value="OmpA_C-like"/>
    <property type="match status" value="1"/>
</dbReference>
<dbReference type="PANTHER" id="PTHR30570:SF1">
    <property type="entry name" value="PHOSPHATE-BINDING PROTEIN PSTS"/>
    <property type="match status" value="1"/>
</dbReference>
<keyword evidence="2" id="KW-0472">Membrane</keyword>
<dbReference type="AlphaFoldDB" id="A0A0P1FZN2"/>
<feature type="signal peptide" evidence="3">
    <location>
        <begin position="1"/>
        <end position="23"/>
    </location>
</feature>
<evidence type="ECO:0000313" key="6">
    <source>
        <dbReference type="Proteomes" id="UP000051587"/>
    </source>
</evidence>
<proteinExistence type="predicted"/>
<keyword evidence="5" id="KW-0449">Lipoprotein</keyword>
<gene>
    <name evidence="5" type="ORF">TG4357_01566</name>
</gene>
<evidence type="ECO:0000256" key="1">
    <source>
        <dbReference type="ARBA" id="ARBA00022729"/>
    </source>
</evidence>
<dbReference type="InterPro" id="IPR024370">
    <property type="entry name" value="PBP_domain"/>
</dbReference>
<sequence length="519" mass="56062">MTIARAAILAALFLFALPPIALAQDVTLMSRDGSVEISGTLLGFDGEYYRVDTIYGELTVDGSGVNCDGPACPSLTDYVAELQFSGAGSMGRVLLPALIEVFARKSGLQSEREIVDASHTRFILTDQKSGKTMGLFTLRLTNSDEGFADLLANEADIAMTLRELRPDEAALSREAGLGDMTVKGRSRVLALDALVPVVAPGNPLTRISASDLSKILSGEISNWAALGGPDAPVTLHLRNQHSGLWQAADDRLLRPVGKVVSDLALRYDSDPELVRAVERDPFGIGLTSVTGTGNAKPIALSGNCGFAMYANRKTIKTEDYPLTAPMFLYLPARRLPKLARDFLTFTRSNAAQIVIRRAGFTDQIPEEIAIDDQGARFANAIARSGEEIGLDELKRMVELLSDKTRLSLSFRFETGSARLDAHSRSNVEQLALALETGAFDTRQLLFVGFSDGDGSAVSNLAISLRRAKAVLTAVKKAAETANFEQMDLQAEAFGEAMPMACDDSAWGRKANRRVEVWLR</sequence>
<dbReference type="Pfam" id="PF12849">
    <property type="entry name" value="PBP_like_2"/>
    <property type="match status" value="1"/>
</dbReference>
<dbReference type="Proteomes" id="UP000051587">
    <property type="component" value="Unassembled WGS sequence"/>
</dbReference>
<reference evidence="5 6" key="1">
    <citation type="submission" date="2015-09" db="EMBL/GenBank/DDBJ databases">
        <authorList>
            <consortium name="Swine Surveillance"/>
        </authorList>
    </citation>
    <scope>NUCLEOTIDE SEQUENCE [LARGE SCALE GENOMIC DNA]</scope>
    <source>
        <strain evidence="5 6">CECT 4357</strain>
    </source>
</reference>
<evidence type="ECO:0000256" key="3">
    <source>
        <dbReference type="SAM" id="SignalP"/>
    </source>
</evidence>
<evidence type="ECO:0000259" key="4">
    <source>
        <dbReference type="PROSITE" id="PS51123"/>
    </source>
</evidence>
<evidence type="ECO:0000313" key="5">
    <source>
        <dbReference type="EMBL" id="CUH64903.1"/>
    </source>
</evidence>
<dbReference type="RefSeq" id="WP_058262286.1">
    <property type="nucleotide sequence ID" value="NZ_CP051181.1"/>
</dbReference>
<dbReference type="EMBL" id="CYSA01000015">
    <property type="protein sequence ID" value="CUH64903.1"/>
    <property type="molecule type" value="Genomic_DNA"/>
</dbReference>
<dbReference type="Gene3D" id="3.40.190.10">
    <property type="entry name" value="Periplasmic binding protein-like II"/>
    <property type="match status" value="2"/>
</dbReference>
<dbReference type="PANTHER" id="PTHR30570">
    <property type="entry name" value="PERIPLASMIC PHOSPHATE BINDING COMPONENT OF PHOSPHATE ABC TRANSPORTER"/>
    <property type="match status" value="1"/>
</dbReference>
<dbReference type="InterPro" id="IPR006665">
    <property type="entry name" value="OmpA-like"/>
</dbReference>
<dbReference type="SUPFAM" id="SSF53850">
    <property type="entry name" value="Periplasmic binding protein-like II"/>
    <property type="match status" value="1"/>
</dbReference>
<feature type="domain" description="OmpA-like" evidence="4">
    <location>
        <begin position="399"/>
        <end position="519"/>
    </location>
</feature>
<accession>A0A0P1FZN2</accession>
<dbReference type="Gene3D" id="3.30.1330.60">
    <property type="entry name" value="OmpA-like domain"/>
    <property type="match status" value="1"/>
</dbReference>
<dbReference type="GO" id="GO:0016020">
    <property type="term" value="C:membrane"/>
    <property type="evidence" value="ECO:0007669"/>
    <property type="project" value="UniProtKB-UniRule"/>
</dbReference>
<name>A0A0P1FZN2_THAGE</name>